<evidence type="ECO:0000313" key="3">
    <source>
        <dbReference type="Proteomes" id="UP000031192"/>
    </source>
</evidence>
<dbReference type="Gene3D" id="2.60.120.330">
    <property type="entry name" value="B-lactam Antibiotic, Isopenicillin N Synthase, Chain"/>
    <property type="match status" value="1"/>
</dbReference>
<dbReference type="Pfam" id="PF14226">
    <property type="entry name" value="DIOX_N"/>
    <property type="match status" value="1"/>
</dbReference>
<feature type="domain" description="Non-haem dioxygenase N-terminal" evidence="1">
    <location>
        <begin position="22"/>
        <end position="123"/>
    </location>
</feature>
<keyword evidence="3" id="KW-1185">Reference proteome</keyword>
<sequence>MPTARQFDQIPPFPSGTPLVPLPKVSLQELQGKSKAETRRMFEACCEWGFLLDLKNSYEGEILLQDAEKMFLLTTETFALDQSILDSYDYKPPHDITGYKQKGKLKTDDGKTDCMELYTIRQDDIHGNCPRRNNAGPIEVKRADIGEFLRHAHSVVDVILARLDEQLGLEAGTPWWSGRADCFAARYITS</sequence>
<reference evidence="2 3" key="1">
    <citation type="journal article" date="2014" name="Proc. Natl. Acad. Sci. U.S.A.">
        <title>Trajectory and genomic determinants of fungal-pathogen speciation and host adaptation.</title>
        <authorList>
            <person name="Hu X."/>
            <person name="Xiao G."/>
            <person name="Zheng P."/>
            <person name="Shang Y."/>
            <person name="Su Y."/>
            <person name="Zhang X."/>
            <person name="Liu X."/>
            <person name="Zhan S."/>
            <person name="St Leger R.J."/>
            <person name="Wang C."/>
        </authorList>
    </citation>
    <scope>NUCLEOTIDE SEQUENCE [LARGE SCALE GENOMIC DNA]</scope>
    <source>
        <strain evidence="2 3">ARSEF 977</strain>
    </source>
</reference>
<dbReference type="SUPFAM" id="SSF51197">
    <property type="entry name" value="Clavaminate synthase-like"/>
    <property type="match status" value="1"/>
</dbReference>
<gene>
    <name evidence="2" type="ORF">MGU_06723</name>
</gene>
<dbReference type="InterPro" id="IPR027443">
    <property type="entry name" value="IPNS-like_sf"/>
</dbReference>
<dbReference type="EMBL" id="AZNH01000024">
    <property type="protein sequence ID" value="KID86031.1"/>
    <property type="molecule type" value="Genomic_DNA"/>
</dbReference>
<comment type="caution">
    <text evidence="2">The sequence shown here is derived from an EMBL/GenBank/DDBJ whole genome shotgun (WGS) entry which is preliminary data.</text>
</comment>
<dbReference type="HOGENOM" id="CLU_1428319_0_0_1"/>
<evidence type="ECO:0000259" key="1">
    <source>
        <dbReference type="Pfam" id="PF14226"/>
    </source>
</evidence>
<organism evidence="2 3">
    <name type="scientific">Metarhizium guizhouense (strain ARSEF 977)</name>
    <dbReference type="NCBI Taxonomy" id="1276136"/>
    <lineage>
        <taxon>Eukaryota</taxon>
        <taxon>Fungi</taxon>
        <taxon>Dikarya</taxon>
        <taxon>Ascomycota</taxon>
        <taxon>Pezizomycotina</taxon>
        <taxon>Sordariomycetes</taxon>
        <taxon>Hypocreomycetidae</taxon>
        <taxon>Hypocreales</taxon>
        <taxon>Clavicipitaceae</taxon>
        <taxon>Metarhizium</taxon>
    </lineage>
</organism>
<accession>A0A0B4H8F9</accession>
<proteinExistence type="predicted"/>
<dbReference type="AlphaFoldDB" id="A0A0B4H8F9"/>
<protein>
    <recommendedName>
        <fullName evidence="1">Non-haem dioxygenase N-terminal domain-containing protein</fullName>
    </recommendedName>
</protein>
<dbReference type="Proteomes" id="UP000031192">
    <property type="component" value="Unassembled WGS sequence"/>
</dbReference>
<dbReference type="InterPro" id="IPR026992">
    <property type="entry name" value="DIOX_N"/>
</dbReference>
<evidence type="ECO:0000313" key="2">
    <source>
        <dbReference type="EMBL" id="KID86031.1"/>
    </source>
</evidence>
<name>A0A0B4H8F9_METGA</name>